<protein>
    <recommendedName>
        <fullName evidence="2">FAS1 domain-containing protein</fullName>
    </recommendedName>
</protein>
<feature type="signal peptide" evidence="1">
    <location>
        <begin position="1"/>
        <end position="19"/>
    </location>
</feature>
<dbReference type="GO" id="GO:0000329">
    <property type="term" value="C:fungal-type vacuole membrane"/>
    <property type="evidence" value="ECO:0007669"/>
    <property type="project" value="TreeGrafter"/>
</dbReference>
<name>A0AAD5YBT8_9APHY</name>
<evidence type="ECO:0000313" key="3">
    <source>
        <dbReference type="EMBL" id="KAJ3481384.1"/>
    </source>
</evidence>
<evidence type="ECO:0000256" key="1">
    <source>
        <dbReference type="SAM" id="SignalP"/>
    </source>
</evidence>
<dbReference type="Proteomes" id="UP001212997">
    <property type="component" value="Unassembled WGS sequence"/>
</dbReference>
<gene>
    <name evidence="3" type="ORF">NLI96_g7693</name>
</gene>
<reference evidence="3" key="1">
    <citation type="submission" date="2022-07" db="EMBL/GenBank/DDBJ databases">
        <title>Genome Sequence of Physisporinus lineatus.</title>
        <authorList>
            <person name="Buettner E."/>
        </authorList>
    </citation>
    <scope>NUCLEOTIDE SEQUENCE</scope>
    <source>
        <strain evidence="3">VT162</strain>
    </source>
</reference>
<proteinExistence type="predicted"/>
<dbReference type="SMART" id="SM00554">
    <property type="entry name" value="FAS1"/>
    <property type="match status" value="2"/>
</dbReference>
<dbReference type="GO" id="GO:0016236">
    <property type="term" value="P:macroautophagy"/>
    <property type="evidence" value="ECO:0007669"/>
    <property type="project" value="TreeGrafter"/>
</dbReference>
<keyword evidence="4" id="KW-1185">Reference proteome</keyword>
<dbReference type="InterPro" id="IPR036378">
    <property type="entry name" value="FAS1_dom_sf"/>
</dbReference>
<dbReference type="SUPFAM" id="SSF82153">
    <property type="entry name" value="FAS1 domain"/>
    <property type="match status" value="2"/>
</dbReference>
<feature type="domain" description="FAS1" evidence="2">
    <location>
        <begin position="11"/>
        <end position="167"/>
    </location>
</feature>
<sequence>MKLSISPLALLGIIPTVLAQGPNVTFINGLLETLSNRNLSAFASVAQSLNGSGVGQYLLANISNGEPHILFVPTNEALANAPSNVTSDSALLTDVIGYHIVPGNFTGKIPSFPNVTVGRTLLTDPRFVQLEGGNKAQVLVWSLRNDTTVVDFTNVGNVTIYIIDHVLSFPESFALTVPTLNASLSSFETITTQVQVPVYNATSNSTSNTTLFEALNTEWHGFTLFAPTNSAIANVTSQLQGLASNTTALEAVLFNHLINGTTYYSPQLANANFTSAAGETLEVKINGTGQFVTSGNTTAQIVQSDVLLPNGVIHIIDKVLVNTESNPSAASSALASATSAATVVVTQTEPIGFSQTAALGSPSASITEGGTKTSGATINFGNAGTILGSVILGLVGGGIAALG</sequence>
<keyword evidence="1" id="KW-0732">Signal</keyword>
<feature type="chain" id="PRO_5041918945" description="FAS1 domain-containing protein" evidence="1">
    <location>
        <begin position="20"/>
        <end position="403"/>
    </location>
</feature>
<comment type="caution">
    <text evidence="3">The sequence shown here is derived from an EMBL/GenBank/DDBJ whole genome shotgun (WGS) entry which is preliminary data.</text>
</comment>
<dbReference type="Gene3D" id="2.30.180.10">
    <property type="entry name" value="FAS1 domain"/>
    <property type="match status" value="2"/>
</dbReference>
<dbReference type="EMBL" id="JANAWD010000324">
    <property type="protein sequence ID" value="KAJ3481384.1"/>
    <property type="molecule type" value="Genomic_DNA"/>
</dbReference>
<evidence type="ECO:0000313" key="4">
    <source>
        <dbReference type="Proteomes" id="UP001212997"/>
    </source>
</evidence>
<evidence type="ECO:0000259" key="2">
    <source>
        <dbReference type="PROSITE" id="PS50213"/>
    </source>
</evidence>
<dbReference type="PROSITE" id="PS50213">
    <property type="entry name" value="FAS1"/>
    <property type="match status" value="2"/>
</dbReference>
<dbReference type="GO" id="GO:0005615">
    <property type="term" value="C:extracellular space"/>
    <property type="evidence" value="ECO:0007669"/>
    <property type="project" value="TreeGrafter"/>
</dbReference>
<dbReference type="InterPro" id="IPR050904">
    <property type="entry name" value="Adhesion/Biosynth-related"/>
</dbReference>
<accession>A0AAD5YBT8</accession>
<dbReference type="InterPro" id="IPR000782">
    <property type="entry name" value="FAS1_domain"/>
</dbReference>
<dbReference type="Pfam" id="PF02469">
    <property type="entry name" value="Fasciclin"/>
    <property type="match status" value="2"/>
</dbReference>
<dbReference type="PANTHER" id="PTHR10900:SF122">
    <property type="entry name" value="FAS1 DOMAIN-CONTAINING PROTEIN"/>
    <property type="match status" value="1"/>
</dbReference>
<dbReference type="PANTHER" id="PTHR10900">
    <property type="entry name" value="PERIOSTIN-RELATED"/>
    <property type="match status" value="1"/>
</dbReference>
<dbReference type="AlphaFoldDB" id="A0AAD5YBT8"/>
<feature type="domain" description="FAS1" evidence="2">
    <location>
        <begin position="174"/>
        <end position="320"/>
    </location>
</feature>
<organism evidence="3 4">
    <name type="scientific">Meripilus lineatus</name>
    <dbReference type="NCBI Taxonomy" id="2056292"/>
    <lineage>
        <taxon>Eukaryota</taxon>
        <taxon>Fungi</taxon>
        <taxon>Dikarya</taxon>
        <taxon>Basidiomycota</taxon>
        <taxon>Agaricomycotina</taxon>
        <taxon>Agaricomycetes</taxon>
        <taxon>Polyporales</taxon>
        <taxon>Meripilaceae</taxon>
        <taxon>Meripilus</taxon>
    </lineage>
</organism>